<dbReference type="EMBL" id="SMBT01000002">
    <property type="protein sequence ID" value="TCU89402.1"/>
    <property type="molecule type" value="Genomic_DNA"/>
</dbReference>
<evidence type="ECO:0000313" key="2">
    <source>
        <dbReference type="EMBL" id="STQ90772.1"/>
    </source>
</evidence>
<dbReference type="InterPro" id="IPR008613">
    <property type="entry name" value="Excalibur_Ca-bd_domain"/>
</dbReference>
<dbReference type="AlphaFoldDB" id="A0A377Q7E4"/>
<proteinExistence type="predicted"/>
<evidence type="ECO:0000313" key="5">
    <source>
        <dbReference type="Proteomes" id="UP000295794"/>
    </source>
</evidence>
<name>A0A377Q7E4_9NEIS</name>
<organism evidence="2 4">
    <name type="scientific">Iodobacter fluviatilis</name>
    <dbReference type="NCBI Taxonomy" id="537"/>
    <lineage>
        <taxon>Bacteria</taxon>
        <taxon>Pseudomonadati</taxon>
        <taxon>Pseudomonadota</taxon>
        <taxon>Betaproteobacteria</taxon>
        <taxon>Neisseriales</taxon>
        <taxon>Chitinibacteraceae</taxon>
        <taxon>Iodobacter</taxon>
    </lineage>
</organism>
<dbReference type="Proteomes" id="UP000295794">
    <property type="component" value="Unassembled WGS sequence"/>
</dbReference>
<dbReference type="Proteomes" id="UP000255108">
    <property type="component" value="Unassembled WGS sequence"/>
</dbReference>
<sequence length="100" mass="11303">MIKFLCLLLIAFGAWNWYSKHQRQVDEPLALTSNHAEVVPETVSAMSTPVPVSRYSCDGRMHCSQMSSCEEATFFLNNCPGTKMDGDHDGIPCEEQFCRR</sequence>
<gene>
    <name evidence="3" type="ORF">EV682_102314</name>
    <name evidence="2" type="ORF">NCTC11159_01839</name>
</gene>
<feature type="domain" description="Excalibur calcium-binding" evidence="1">
    <location>
        <begin position="59"/>
        <end position="94"/>
    </location>
</feature>
<protein>
    <submittedName>
        <fullName evidence="2 3">Excalibur calcium-binding domain</fullName>
    </submittedName>
</protein>
<keyword evidence="5" id="KW-1185">Reference proteome</keyword>
<reference evidence="3 5" key="2">
    <citation type="submission" date="2019-03" db="EMBL/GenBank/DDBJ databases">
        <title>Genomic Encyclopedia of Type Strains, Phase IV (KMG-IV): sequencing the most valuable type-strain genomes for metagenomic binning, comparative biology and taxonomic classification.</title>
        <authorList>
            <person name="Goeker M."/>
        </authorList>
    </citation>
    <scope>NUCLEOTIDE SEQUENCE [LARGE SCALE GENOMIC DNA]</scope>
    <source>
        <strain evidence="3 5">DSM 3764</strain>
    </source>
</reference>
<dbReference type="Pfam" id="PF05901">
    <property type="entry name" value="Excalibur"/>
    <property type="match status" value="1"/>
</dbReference>
<evidence type="ECO:0000313" key="4">
    <source>
        <dbReference type="Proteomes" id="UP000255108"/>
    </source>
</evidence>
<dbReference type="OrthoDB" id="9805504at2"/>
<dbReference type="EMBL" id="UGHR01000001">
    <property type="protein sequence ID" value="STQ90772.1"/>
    <property type="molecule type" value="Genomic_DNA"/>
</dbReference>
<reference evidence="2 4" key="1">
    <citation type="submission" date="2018-06" db="EMBL/GenBank/DDBJ databases">
        <authorList>
            <consortium name="Pathogen Informatics"/>
            <person name="Doyle S."/>
        </authorList>
    </citation>
    <scope>NUCLEOTIDE SEQUENCE [LARGE SCALE GENOMIC DNA]</scope>
    <source>
        <strain evidence="2 4">NCTC11159</strain>
    </source>
</reference>
<dbReference type="SMART" id="SM00894">
    <property type="entry name" value="Excalibur"/>
    <property type="match status" value="1"/>
</dbReference>
<accession>A0A377Q7E4</accession>
<evidence type="ECO:0000259" key="1">
    <source>
        <dbReference type="SMART" id="SM00894"/>
    </source>
</evidence>
<evidence type="ECO:0000313" key="3">
    <source>
        <dbReference type="EMBL" id="TCU89402.1"/>
    </source>
</evidence>